<keyword evidence="6" id="KW-1185">Reference proteome</keyword>
<feature type="domain" description="NodB homology" evidence="4">
    <location>
        <begin position="41"/>
        <end position="217"/>
    </location>
</feature>
<evidence type="ECO:0000259" key="4">
    <source>
        <dbReference type="PROSITE" id="PS51677"/>
    </source>
</evidence>
<dbReference type="PANTHER" id="PTHR10587:SF133">
    <property type="entry name" value="CHITIN DEACETYLASE 1-RELATED"/>
    <property type="match status" value="1"/>
</dbReference>
<dbReference type="PROSITE" id="PS51677">
    <property type="entry name" value="NODB"/>
    <property type="match status" value="1"/>
</dbReference>
<dbReference type="Pfam" id="PF01522">
    <property type="entry name" value="Polysacc_deac_1"/>
    <property type="match status" value="1"/>
</dbReference>
<dbReference type="Gene3D" id="3.20.20.370">
    <property type="entry name" value="Glycoside hydrolase/deacetylase"/>
    <property type="match status" value="1"/>
</dbReference>
<accession>A0ABN3UAP7</accession>
<feature type="chain" id="PRO_5047355615" description="NodB homology domain-containing protein" evidence="3">
    <location>
        <begin position="28"/>
        <end position="237"/>
    </location>
</feature>
<keyword evidence="2" id="KW-0378">Hydrolase</keyword>
<organism evidence="5 6">
    <name type="scientific">Actinocorallia aurantiaca</name>
    <dbReference type="NCBI Taxonomy" id="46204"/>
    <lineage>
        <taxon>Bacteria</taxon>
        <taxon>Bacillati</taxon>
        <taxon>Actinomycetota</taxon>
        <taxon>Actinomycetes</taxon>
        <taxon>Streptosporangiales</taxon>
        <taxon>Thermomonosporaceae</taxon>
        <taxon>Actinocorallia</taxon>
    </lineage>
</organism>
<protein>
    <recommendedName>
        <fullName evidence="4">NodB homology domain-containing protein</fullName>
    </recommendedName>
</protein>
<evidence type="ECO:0000313" key="6">
    <source>
        <dbReference type="Proteomes" id="UP001501842"/>
    </source>
</evidence>
<dbReference type="EMBL" id="BAAATZ010000012">
    <property type="protein sequence ID" value="GAA2727809.1"/>
    <property type="molecule type" value="Genomic_DNA"/>
</dbReference>
<dbReference type="CDD" id="cd10917">
    <property type="entry name" value="CE4_NodB_like_6s_7s"/>
    <property type="match status" value="1"/>
</dbReference>
<feature type="signal peptide" evidence="3">
    <location>
        <begin position="1"/>
        <end position="27"/>
    </location>
</feature>
<sequence length="237" mass="25726">MWMRPVGAAVLGVATWLSLCAPAEAVAADRQHARVNCAKAKCVALTFDDGPVPGTARLLRLLKRNGARATFFVVGTQARAHPGLVARAHADGHEVGDHTEHHQRLTGLPAGRIRQELSGTRRTITKLTGTRPALFRPPYGATDQRVAAQARRLGLAQILWDVDTLDWRDRSSSTVARRAVGGLHRGAIILMHDSRPTTVDAVPRILRAAKAKGYTLVTVSELLGRTTPGKAYRHGRR</sequence>
<keyword evidence="3" id="KW-0732">Signal</keyword>
<dbReference type="SUPFAM" id="SSF88713">
    <property type="entry name" value="Glycoside hydrolase/deacetylase"/>
    <property type="match status" value="1"/>
</dbReference>
<dbReference type="PANTHER" id="PTHR10587">
    <property type="entry name" value="GLYCOSYL TRANSFERASE-RELATED"/>
    <property type="match status" value="1"/>
</dbReference>
<evidence type="ECO:0000256" key="3">
    <source>
        <dbReference type="SAM" id="SignalP"/>
    </source>
</evidence>
<dbReference type="InterPro" id="IPR002509">
    <property type="entry name" value="NODB_dom"/>
</dbReference>
<keyword evidence="1" id="KW-0479">Metal-binding</keyword>
<comment type="caution">
    <text evidence="5">The sequence shown here is derived from an EMBL/GenBank/DDBJ whole genome shotgun (WGS) entry which is preliminary data.</text>
</comment>
<evidence type="ECO:0000313" key="5">
    <source>
        <dbReference type="EMBL" id="GAA2727809.1"/>
    </source>
</evidence>
<dbReference type="InterPro" id="IPR050248">
    <property type="entry name" value="Polysacc_deacetylase_ArnD"/>
</dbReference>
<evidence type="ECO:0000256" key="2">
    <source>
        <dbReference type="ARBA" id="ARBA00022801"/>
    </source>
</evidence>
<evidence type="ECO:0000256" key="1">
    <source>
        <dbReference type="ARBA" id="ARBA00022723"/>
    </source>
</evidence>
<gene>
    <name evidence="5" type="ORF">GCM10010439_34610</name>
</gene>
<dbReference type="Proteomes" id="UP001501842">
    <property type="component" value="Unassembled WGS sequence"/>
</dbReference>
<proteinExistence type="predicted"/>
<reference evidence="5 6" key="1">
    <citation type="journal article" date="2019" name="Int. J. Syst. Evol. Microbiol.">
        <title>The Global Catalogue of Microorganisms (GCM) 10K type strain sequencing project: providing services to taxonomists for standard genome sequencing and annotation.</title>
        <authorList>
            <consortium name="The Broad Institute Genomics Platform"/>
            <consortium name="The Broad Institute Genome Sequencing Center for Infectious Disease"/>
            <person name="Wu L."/>
            <person name="Ma J."/>
        </authorList>
    </citation>
    <scope>NUCLEOTIDE SEQUENCE [LARGE SCALE GENOMIC DNA]</scope>
    <source>
        <strain evidence="5 6">JCM 8201</strain>
    </source>
</reference>
<dbReference type="InterPro" id="IPR011330">
    <property type="entry name" value="Glyco_hydro/deAcase_b/a-brl"/>
</dbReference>
<name>A0ABN3UAP7_9ACTN</name>